<gene>
    <name evidence="1" type="ORF">ACFOD9_08195</name>
</gene>
<reference evidence="2" key="1">
    <citation type="journal article" date="2019" name="Int. J. Syst. Evol. Microbiol.">
        <title>The Global Catalogue of Microorganisms (GCM) 10K type strain sequencing project: providing services to taxonomists for standard genome sequencing and annotation.</title>
        <authorList>
            <consortium name="The Broad Institute Genomics Platform"/>
            <consortium name="The Broad Institute Genome Sequencing Center for Infectious Disease"/>
            <person name="Wu L."/>
            <person name="Ma J."/>
        </authorList>
    </citation>
    <scope>NUCLEOTIDE SEQUENCE [LARGE SCALE GENOMIC DNA]</scope>
    <source>
        <strain evidence="2">KCTC 42984</strain>
    </source>
</reference>
<evidence type="ECO:0000313" key="1">
    <source>
        <dbReference type="EMBL" id="MFC3174229.1"/>
    </source>
</evidence>
<comment type="caution">
    <text evidence="1">The sequence shown here is derived from an EMBL/GenBank/DDBJ whole genome shotgun (WGS) entry which is preliminary data.</text>
</comment>
<organism evidence="1 2">
    <name type="scientific">Novosphingobium bradum</name>
    <dbReference type="NCBI Taxonomy" id="1737444"/>
    <lineage>
        <taxon>Bacteria</taxon>
        <taxon>Pseudomonadati</taxon>
        <taxon>Pseudomonadota</taxon>
        <taxon>Alphaproteobacteria</taxon>
        <taxon>Sphingomonadales</taxon>
        <taxon>Sphingomonadaceae</taxon>
        <taxon>Novosphingobium</taxon>
    </lineage>
</organism>
<proteinExistence type="predicted"/>
<protein>
    <submittedName>
        <fullName evidence="1">Uncharacterized protein</fullName>
    </submittedName>
</protein>
<dbReference type="RefSeq" id="WP_379509596.1">
    <property type="nucleotide sequence ID" value="NZ_JBHRTQ010000007.1"/>
</dbReference>
<dbReference type="Proteomes" id="UP001595604">
    <property type="component" value="Unassembled WGS sequence"/>
</dbReference>
<sequence length="68" mass="7299">MRSTFDGVTVRLYHLADEPGMAGATTLIYGTLEEAIRLAASQPEEVQAGLFIATDNDVIAWADLSDSL</sequence>
<accession>A0ABV7INJ5</accession>
<dbReference type="EMBL" id="JBHRTQ010000007">
    <property type="protein sequence ID" value="MFC3174229.1"/>
    <property type="molecule type" value="Genomic_DNA"/>
</dbReference>
<name>A0ABV7INJ5_9SPHN</name>
<keyword evidence="2" id="KW-1185">Reference proteome</keyword>
<evidence type="ECO:0000313" key="2">
    <source>
        <dbReference type="Proteomes" id="UP001595604"/>
    </source>
</evidence>